<evidence type="ECO:0000313" key="7">
    <source>
        <dbReference type="Proteomes" id="UP000185499"/>
    </source>
</evidence>
<evidence type="ECO:0000256" key="3">
    <source>
        <dbReference type="PROSITE-ProRule" id="PRU00289"/>
    </source>
</evidence>
<dbReference type="Pfam" id="PF01580">
    <property type="entry name" value="FtsK_SpoIIIE"/>
    <property type="match status" value="1"/>
</dbReference>
<gene>
    <name evidence="6" type="ORF">LA20533_05675</name>
</gene>
<dbReference type="OrthoDB" id="9807790at2"/>
<feature type="transmembrane region" description="Helical" evidence="4">
    <location>
        <begin position="44"/>
        <end position="66"/>
    </location>
</feature>
<dbReference type="AlphaFoldDB" id="A0A1L6XCS0"/>
<name>A0A1L6XCS0_9LACO</name>
<evidence type="ECO:0000259" key="5">
    <source>
        <dbReference type="PROSITE" id="PS50901"/>
    </source>
</evidence>
<keyword evidence="7" id="KW-1185">Reference proteome</keyword>
<dbReference type="Proteomes" id="UP000185499">
    <property type="component" value="Chromosome"/>
</dbReference>
<dbReference type="InterPro" id="IPR002543">
    <property type="entry name" value="FtsK_dom"/>
</dbReference>
<reference evidence="6 7" key="1">
    <citation type="submission" date="2016-12" db="EMBL/GenBank/DDBJ databases">
        <title>The whole genome sequencing and assembly of Lactobacillus amylophilus DSM 20533T strain.</title>
        <authorList>
            <person name="Lee Y.-J."/>
            <person name="Yi H."/>
            <person name="Bahn Y.-S."/>
            <person name="Kim J.F."/>
            <person name="Lee D.-W."/>
        </authorList>
    </citation>
    <scope>NUCLEOTIDE SEQUENCE [LARGE SCALE GENOMIC DNA]</scope>
    <source>
        <strain evidence="6 7">DSM 20533</strain>
    </source>
</reference>
<evidence type="ECO:0000256" key="1">
    <source>
        <dbReference type="ARBA" id="ARBA00022741"/>
    </source>
</evidence>
<dbReference type="PANTHER" id="PTHR22683:SF47">
    <property type="entry name" value="FTSK DOMAIN-CONTAINING PROTEIN YDCQ"/>
    <property type="match status" value="1"/>
</dbReference>
<protein>
    <recommendedName>
        <fullName evidence="5">FtsK domain-containing protein</fullName>
    </recommendedName>
</protein>
<sequence length="447" mass="50885">MTSKVKTSRYLRGQALVVIESLLLLLVVGIFLTTRYLQMMIPDVILIVCIFAITVVGTCSVTFWSMRNHISKGWRFALRHYKLCLSVRRALLDAAYYVPRQFFGTAVAQLPKIKLTFTDNYQRGMLLVENRVKYAQRLDTAQLSSALRRYVVERSYLSDDENYYCFELFDSRLERRLEFRSLDELLSYNAQVGDLELFIDKFTVIPLHHTLIVGQTGSGKTYGVYSFLLQMLIKPVQYQLYLADPKGSSLSILGDMIAPDCTAEDVDDIVALLREFNDVMDKRKADLKAKLATKLEASYSDFGFNPYVFIFDEYASFQSVVQAMDKKHRDEVNKLISQIVLQGRQLGFFLFIVMQKSDSTSLPTMIRDNLPLKIVLGNAEQQTYVTAFGTGVEIPSRDFRKGEGVYTFPGIANTPKLCAFSYLNFDINAAFRAKRGLCNNPRSSKGA</sequence>
<evidence type="ECO:0000256" key="4">
    <source>
        <dbReference type="SAM" id="Phobius"/>
    </source>
</evidence>
<dbReference type="GO" id="GO:0003677">
    <property type="term" value="F:DNA binding"/>
    <property type="evidence" value="ECO:0007669"/>
    <property type="project" value="InterPro"/>
</dbReference>
<keyword evidence="2 3" id="KW-0067">ATP-binding</keyword>
<evidence type="ECO:0000313" key="6">
    <source>
        <dbReference type="EMBL" id="APT18778.1"/>
    </source>
</evidence>
<feature type="transmembrane region" description="Helical" evidence="4">
    <location>
        <begin position="12"/>
        <end position="32"/>
    </location>
</feature>
<evidence type="ECO:0000256" key="2">
    <source>
        <dbReference type="ARBA" id="ARBA00022840"/>
    </source>
</evidence>
<dbReference type="PROSITE" id="PS50901">
    <property type="entry name" value="FTSK"/>
    <property type="match status" value="1"/>
</dbReference>
<dbReference type="PANTHER" id="PTHR22683">
    <property type="entry name" value="SPORULATION PROTEIN RELATED"/>
    <property type="match status" value="1"/>
</dbReference>
<dbReference type="EMBL" id="CP018888">
    <property type="protein sequence ID" value="APT18778.1"/>
    <property type="molecule type" value="Genomic_DNA"/>
</dbReference>
<dbReference type="Gene3D" id="3.40.50.300">
    <property type="entry name" value="P-loop containing nucleotide triphosphate hydrolases"/>
    <property type="match status" value="1"/>
</dbReference>
<keyword evidence="4" id="KW-0472">Membrane</keyword>
<proteinExistence type="predicted"/>
<dbReference type="SUPFAM" id="SSF52540">
    <property type="entry name" value="P-loop containing nucleoside triphosphate hydrolases"/>
    <property type="match status" value="1"/>
</dbReference>
<keyword evidence="1 3" id="KW-0547">Nucleotide-binding</keyword>
<organism evidence="6 7">
    <name type="scientific">Amylolactobacillus amylophilus DSM 20533 = JCM 1125</name>
    <dbReference type="NCBI Taxonomy" id="1423721"/>
    <lineage>
        <taxon>Bacteria</taxon>
        <taxon>Bacillati</taxon>
        <taxon>Bacillota</taxon>
        <taxon>Bacilli</taxon>
        <taxon>Lactobacillales</taxon>
        <taxon>Lactobacillaceae</taxon>
        <taxon>Amylolactobacillus</taxon>
    </lineage>
</organism>
<keyword evidence="4" id="KW-0812">Transmembrane</keyword>
<dbReference type="InterPro" id="IPR050206">
    <property type="entry name" value="FtsK/SpoIIIE/SftA"/>
</dbReference>
<dbReference type="RefSeq" id="WP_075362811.1">
    <property type="nucleotide sequence ID" value="NZ_AYYS01000003.1"/>
</dbReference>
<keyword evidence="4" id="KW-1133">Transmembrane helix</keyword>
<feature type="binding site" evidence="3">
    <location>
        <begin position="214"/>
        <end position="221"/>
    </location>
    <ligand>
        <name>ATP</name>
        <dbReference type="ChEBI" id="CHEBI:30616"/>
    </ligand>
</feature>
<dbReference type="GO" id="GO:0005524">
    <property type="term" value="F:ATP binding"/>
    <property type="evidence" value="ECO:0007669"/>
    <property type="project" value="UniProtKB-UniRule"/>
</dbReference>
<dbReference type="KEGG" id="lah:LA20533_05675"/>
<accession>A0A1L6XCS0</accession>
<feature type="domain" description="FtsK" evidence="5">
    <location>
        <begin position="194"/>
        <end position="385"/>
    </location>
</feature>
<dbReference type="InterPro" id="IPR027417">
    <property type="entry name" value="P-loop_NTPase"/>
</dbReference>